<organism evidence="11 12">
    <name type="scientific">Nitrospira defluvii</name>
    <dbReference type="NCBI Taxonomy" id="330214"/>
    <lineage>
        <taxon>Bacteria</taxon>
        <taxon>Pseudomonadati</taxon>
        <taxon>Nitrospirota</taxon>
        <taxon>Nitrospiria</taxon>
        <taxon>Nitrospirales</taxon>
        <taxon>Nitrospiraceae</taxon>
        <taxon>Nitrospira</taxon>
    </lineage>
</organism>
<evidence type="ECO:0000256" key="5">
    <source>
        <dbReference type="ARBA" id="ARBA00022984"/>
    </source>
</evidence>
<feature type="transmembrane region" description="Helical" evidence="10">
    <location>
        <begin position="105"/>
        <end position="134"/>
    </location>
</feature>
<evidence type="ECO:0000313" key="12">
    <source>
        <dbReference type="Proteomes" id="UP000001660"/>
    </source>
</evidence>
<dbReference type="eggNOG" id="COG0728">
    <property type="taxonomic scope" value="Bacteria"/>
</dbReference>
<evidence type="ECO:0000256" key="9">
    <source>
        <dbReference type="ARBA" id="ARBA00061532"/>
    </source>
</evidence>
<evidence type="ECO:0000256" key="6">
    <source>
        <dbReference type="ARBA" id="ARBA00022989"/>
    </source>
</evidence>
<gene>
    <name evidence="11" type="ORF">NIDE0878</name>
</gene>
<dbReference type="GO" id="GO:0008360">
    <property type="term" value="P:regulation of cell shape"/>
    <property type="evidence" value="ECO:0007669"/>
    <property type="project" value="UniProtKB-KW"/>
</dbReference>
<dbReference type="InterPro" id="IPR004268">
    <property type="entry name" value="MurJ"/>
</dbReference>
<dbReference type="PANTHER" id="PTHR43486:SF1">
    <property type="entry name" value="LIPID II FLIPPASE MURJ-RELATED"/>
    <property type="match status" value="1"/>
</dbReference>
<dbReference type="STRING" id="330214.NIDE0878"/>
<dbReference type="Pfam" id="PF03023">
    <property type="entry name" value="MurJ"/>
    <property type="match status" value="1"/>
</dbReference>
<evidence type="ECO:0000313" key="11">
    <source>
        <dbReference type="EMBL" id="CBK40643.1"/>
    </source>
</evidence>
<keyword evidence="2" id="KW-1003">Cell membrane</keyword>
<keyword evidence="7 10" id="KW-0472">Membrane</keyword>
<evidence type="ECO:0000256" key="4">
    <source>
        <dbReference type="ARBA" id="ARBA00022960"/>
    </source>
</evidence>
<dbReference type="HOGENOM" id="CLU_638987_0_0_0"/>
<dbReference type="OrthoDB" id="9179872at2"/>
<evidence type="ECO:0000256" key="1">
    <source>
        <dbReference type="ARBA" id="ARBA00004651"/>
    </source>
</evidence>
<evidence type="ECO:0000256" key="10">
    <source>
        <dbReference type="SAM" id="Phobius"/>
    </source>
</evidence>
<feature type="transmembrane region" description="Helical" evidence="10">
    <location>
        <begin position="66"/>
        <end position="93"/>
    </location>
</feature>
<dbReference type="PANTHER" id="PTHR43486">
    <property type="entry name" value="LIPID II FLIPPASE MURJ-RELATED"/>
    <property type="match status" value="1"/>
</dbReference>
<dbReference type="EMBL" id="FP929003">
    <property type="protein sequence ID" value="CBK40643.1"/>
    <property type="molecule type" value="Genomic_DNA"/>
</dbReference>
<feature type="transmembrane region" description="Helical" evidence="10">
    <location>
        <begin position="325"/>
        <end position="350"/>
    </location>
</feature>
<protein>
    <submittedName>
        <fullName evidence="11">Uncharacterized protein</fullName>
    </submittedName>
</protein>
<dbReference type="Proteomes" id="UP000001660">
    <property type="component" value="Chromosome"/>
</dbReference>
<feature type="transmembrane region" description="Helical" evidence="10">
    <location>
        <begin position="437"/>
        <end position="453"/>
    </location>
</feature>
<keyword evidence="3 10" id="KW-0812">Transmembrane</keyword>
<evidence type="ECO:0000256" key="3">
    <source>
        <dbReference type="ARBA" id="ARBA00022692"/>
    </source>
</evidence>
<feature type="transmembrane region" description="Helical" evidence="10">
    <location>
        <begin position="370"/>
        <end position="396"/>
    </location>
</feature>
<sequence length="474" mass="50719">MLQRQIHWIMIESRMSVENKSACELHPRHLRVSAALSAITLAQIFSAFGIQWYTVAHLGVGVQTDALYAGATLSQIAIALLIEPLGLVLIPFFSSRVEIDQDWAGWPLLCVIGAASSISVAILFLLAPIVVPILAPGLAEPTANLAVGLAQVQIVGLIGVGCGTVLTCLSQAQGRFVWPALSVLICVSGGWVLLVFGLDRWGVRLAAWAQVFIVTGPALLIFPAVKKGGGGSYSDVVSLGKAVWGQMRPLVISASYNRTSFLVDRLLASLLMPGSIVILELVWRIHSAIVRVINQGLITPILPQLTSLSHRREWPQLVGLCKERLLWICGLSVMTVGLLGGTGLLCRITVLQDVCKSLLGSLHVDDLSRIWIVLMSCSGVLLSASINHLLVSVFYAQGDTKTPAKIEALANTIGLILKSVGCLLGGLIGIAIGVSCYYALNALLLGIVLRRRLSAQRLERDSRDGKSLAPVAIY</sequence>
<proteinExistence type="inferred from homology"/>
<keyword evidence="5" id="KW-0573">Peptidoglycan synthesis</keyword>
<dbReference type="AlphaFoldDB" id="D8PBN4"/>
<keyword evidence="6 10" id="KW-1133">Transmembrane helix</keyword>
<accession>D8PBN4</accession>
<dbReference type="GO" id="GO:0005886">
    <property type="term" value="C:plasma membrane"/>
    <property type="evidence" value="ECO:0007669"/>
    <property type="project" value="UniProtKB-SubCell"/>
</dbReference>
<evidence type="ECO:0000256" key="8">
    <source>
        <dbReference type="ARBA" id="ARBA00060041"/>
    </source>
</evidence>
<evidence type="ECO:0000256" key="7">
    <source>
        <dbReference type="ARBA" id="ARBA00023136"/>
    </source>
</evidence>
<keyword evidence="4" id="KW-0133">Cell shape</keyword>
<feature type="transmembrane region" description="Helical" evidence="10">
    <location>
        <begin position="146"/>
        <end position="169"/>
    </location>
</feature>
<comment type="similarity">
    <text evidence="9">Belongs to the MurJ/MviN family.</text>
</comment>
<evidence type="ECO:0000256" key="2">
    <source>
        <dbReference type="ARBA" id="ARBA00022475"/>
    </source>
</evidence>
<feature type="transmembrane region" description="Helical" evidence="10">
    <location>
        <begin position="205"/>
        <end position="225"/>
    </location>
</feature>
<feature type="transmembrane region" description="Helical" evidence="10">
    <location>
        <begin position="34"/>
        <end position="54"/>
    </location>
</feature>
<reference evidence="11 12" key="1">
    <citation type="journal article" date="2010" name="Proc. Natl. Acad. Sci. U.S.A.">
        <title>A Nitrospira metagenome illuminates the physiology and evolution of globally important nitrite-oxidizing bacteria.</title>
        <authorList>
            <person name="Lucker S."/>
            <person name="Wagner M."/>
            <person name="Maixner F."/>
            <person name="Pelletier E."/>
            <person name="Koch H."/>
            <person name="Vacherie B."/>
            <person name="Rattei T."/>
            <person name="Sinninghe Damste J."/>
            <person name="Spieck E."/>
            <person name="Le Paslier D."/>
            <person name="Daims H."/>
        </authorList>
    </citation>
    <scope>NUCLEOTIDE SEQUENCE [LARGE SCALE GENOMIC DNA]</scope>
</reference>
<feature type="transmembrane region" description="Helical" evidence="10">
    <location>
        <begin position="176"/>
        <end position="199"/>
    </location>
</feature>
<dbReference type="GO" id="GO:0009252">
    <property type="term" value="P:peptidoglycan biosynthetic process"/>
    <property type="evidence" value="ECO:0007669"/>
    <property type="project" value="UniProtKB-KW"/>
</dbReference>
<keyword evidence="12" id="KW-1185">Reference proteome</keyword>
<dbReference type="KEGG" id="nde:NIDE0878"/>
<name>D8PBN4_9BACT</name>
<comment type="function">
    <text evidence="8">Involved in peptidoglycan biosynthesis. Transports lipid-linked peptidoglycan precursors from the inner to the outer leaflet of the cytoplasmic membrane.</text>
</comment>
<comment type="subcellular location">
    <subcellularLocation>
        <location evidence="1">Cell membrane</location>
        <topology evidence="1">Multi-pass membrane protein</topology>
    </subcellularLocation>
</comment>